<evidence type="ECO:0000313" key="2">
    <source>
        <dbReference type="Proteomes" id="UP000019102"/>
    </source>
</evidence>
<reference evidence="1 2" key="1">
    <citation type="journal article" date="2014" name="Genome Announc.">
        <title>Draft Genome Sequence of the Boron-Tolerant and Moderately Halotolerant Bacterium Gracilibacillus boraciitolerans JCM 21714T.</title>
        <authorList>
            <person name="Ahmed I."/>
            <person name="Oshima K."/>
            <person name="Suda W."/>
            <person name="Kitamura K."/>
            <person name="Iida T."/>
            <person name="Ohmori Y."/>
            <person name="Fujiwara T."/>
            <person name="Hattori M."/>
            <person name="Ohkuma M."/>
        </authorList>
    </citation>
    <scope>NUCLEOTIDE SEQUENCE [LARGE SCALE GENOMIC DNA]</scope>
    <source>
        <strain evidence="1 2">JCM 21714</strain>
    </source>
</reference>
<sequence length="180" mass="21026">MQSTKERSLAINVEQLNKDINVFPQVYPITPDMKTTHKGVSRLVMLDRYAFKDTEKKTLKAGDFVVLTIKEDPKFPARGTGFIIDIDEERRKAHIQVEESFVHVLEKEEERETGIIERPLSIIDKPLEVYYEQIAKRNATGLAEVESTEEKQKQWYQNFYQELSSLNFIPAGRGIIWCWF</sequence>
<dbReference type="Proteomes" id="UP000019102">
    <property type="component" value="Unassembled WGS sequence"/>
</dbReference>
<dbReference type="eggNOG" id="COG0209">
    <property type="taxonomic scope" value="Bacteria"/>
</dbReference>
<organism evidence="1 2">
    <name type="scientific">Gracilibacillus boraciitolerans JCM 21714</name>
    <dbReference type="NCBI Taxonomy" id="1298598"/>
    <lineage>
        <taxon>Bacteria</taxon>
        <taxon>Bacillati</taxon>
        <taxon>Bacillota</taxon>
        <taxon>Bacilli</taxon>
        <taxon>Bacillales</taxon>
        <taxon>Bacillaceae</taxon>
        <taxon>Gracilibacillus</taxon>
    </lineage>
</organism>
<dbReference type="STRING" id="1298598.JCM21714_1238"/>
<dbReference type="SUPFAM" id="SSF51998">
    <property type="entry name" value="PFL-like glycyl radical enzymes"/>
    <property type="match status" value="1"/>
</dbReference>
<dbReference type="AlphaFoldDB" id="W4VGF8"/>
<gene>
    <name evidence="1" type="ORF">JCM21714_1238</name>
</gene>
<accession>W4VGF8</accession>
<evidence type="ECO:0000313" key="1">
    <source>
        <dbReference type="EMBL" id="GAE92251.1"/>
    </source>
</evidence>
<proteinExistence type="predicted"/>
<keyword evidence="2" id="KW-1185">Reference proteome</keyword>
<comment type="caution">
    <text evidence="1">The sequence shown here is derived from an EMBL/GenBank/DDBJ whole genome shotgun (WGS) entry which is preliminary data.</text>
</comment>
<protein>
    <submittedName>
        <fullName evidence="1">Ribonucleotide reductase</fullName>
    </submittedName>
</protein>
<name>W4VGF8_9BACI</name>
<dbReference type="EMBL" id="BAVS01000003">
    <property type="protein sequence ID" value="GAE92251.1"/>
    <property type="molecule type" value="Genomic_DNA"/>
</dbReference>